<dbReference type="RefSeq" id="WP_096365080.1">
    <property type="nucleotide sequence ID" value="NZ_AP018052.1"/>
</dbReference>
<keyword evidence="2" id="KW-1185">Reference proteome</keyword>
<dbReference type="AlphaFoldDB" id="A0A1Z4VPW8"/>
<accession>A0A1Z4VPW8</accession>
<gene>
    <name evidence="1" type="ORF">FOKN1_0872</name>
</gene>
<evidence type="ECO:0000313" key="1">
    <source>
        <dbReference type="EMBL" id="BAZ93274.1"/>
    </source>
</evidence>
<protein>
    <submittedName>
        <fullName evidence="1">Uncharacterized protein</fullName>
    </submittedName>
</protein>
<dbReference type="EMBL" id="AP018052">
    <property type="protein sequence ID" value="BAZ93274.1"/>
    <property type="molecule type" value="Genomic_DNA"/>
</dbReference>
<evidence type="ECO:0000313" key="2">
    <source>
        <dbReference type="Proteomes" id="UP000218765"/>
    </source>
</evidence>
<name>A0A1Z4VPW8_9GAMM</name>
<proteinExistence type="predicted"/>
<dbReference type="OrthoDB" id="7060864at2"/>
<reference evidence="1 2" key="1">
    <citation type="submission" date="2017-05" db="EMBL/GenBank/DDBJ databases">
        <title>Thiocyanate degradation by Thiohalobacter thiocyanaticus FOKN1.</title>
        <authorList>
            <person name="Oshiki M."/>
            <person name="Fukushima T."/>
            <person name="Kawano S."/>
            <person name="Nakagawa J."/>
        </authorList>
    </citation>
    <scope>NUCLEOTIDE SEQUENCE [LARGE SCALE GENOMIC DNA]</scope>
    <source>
        <strain evidence="1 2">FOKN1</strain>
    </source>
</reference>
<dbReference type="KEGG" id="ttc:FOKN1_0872"/>
<organism evidence="1 2">
    <name type="scientific">Thiohalobacter thiocyanaticus</name>
    <dbReference type="NCBI Taxonomy" id="585455"/>
    <lineage>
        <taxon>Bacteria</taxon>
        <taxon>Pseudomonadati</taxon>
        <taxon>Pseudomonadota</taxon>
        <taxon>Gammaproteobacteria</taxon>
        <taxon>Thiohalobacterales</taxon>
        <taxon>Thiohalobacteraceae</taxon>
        <taxon>Thiohalobacter</taxon>
    </lineage>
</organism>
<sequence length="118" mass="13215">MQNKPDIKTAIPQQRYQLGQFSVTVLGEIETGDANDYRYILAVVHEGNPEPGLYLTCEPAPREAQDKGRWAMRLILPDGAQVFAANDAWDDIDAFARDGLAAVQQLLQLTDEEPFRLL</sequence>
<dbReference type="Proteomes" id="UP000218765">
    <property type="component" value="Chromosome"/>
</dbReference>